<evidence type="ECO:0000256" key="1">
    <source>
        <dbReference type="ARBA" id="ARBA00004370"/>
    </source>
</evidence>
<keyword evidence="6 8" id="KW-0408">Iron</keyword>
<evidence type="ECO:0000256" key="9">
    <source>
        <dbReference type="SAM" id="Phobius"/>
    </source>
</evidence>
<protein>
    <submittedName>
        <fullName evidence="10">Succinate dehydrogenase cytochrome b558 subunit</fullName>
    </submittedName>
</protein>
<keyword evidence="11" id="KW-1185">Reference proteome</keyword>
<keyword evidence="4 8" id="KW-0479">Metal-binding</keyword>
<comment type="subcellular location">
    <subcellularLocation>
        <location evidence="1">Membrane</location>
    </subcellularLocation>
</comment>
<dbReference type="GO" id="GO:0016020">
    <property type="term" value="C:membrane"/>
    <property type="evidence" value="ECO:0007669"/>
    <property type="project" value="UniProtKB-SubCell"/>
</dbReference>
<evidence type="ECO:0000256" key="8">
    <source>
        <dbReference type="PIRSR" id="PIRSR000170-1"/>
    </source>
</evidence>
<evidence type="ECO:0000256" key="6">
    <source>
        <dbReference type="ARBA" id="ARBA00023004"/>
    </source>
</evidence>
<evidence type="ECO:0000256" key="2">
    <source>
        <dbReference type="ARBA" id="ARBA00022617"/>
    </source>
</evidence>
<dbReference type="PIRSF" id="PIRSF000170">
    <property type="entry name" value="Succ_dh_cyt_b558"/>
    <property type="match status" value="1"/>
</dbReference>
<dbReference type="SUPFAM" id="SSF81343">
    <property type="entry name" value="Fumarate reductase respiratory complex transmembrane subunits"/>
    <property type="match status" value="1"/>
</dbReference>
<feature type="transmembrane region" description="Helical" evidence="9">
    <location>
        <begin position="135"/>
        <end position="157"/>
    </location>
</feature>
<evidence type="ECO:0000256" key="3">
    <source>
        <dbReference type="ARBA" id="ARBA00022692"/>
    </source>
</evidence>
<evidence type="ECO:0000256" key="4">
    <source>
        <dbReference type="ARBA" id="ARBA00022723"/>
    </source>
</evidence>
<feature type="transmembrane region" description="Helical" evidence="9">
    <location>
        <begin position="54"/>
        <end position="76"/>
    </location>
</feature>
<dbReference type="CDD" id="cd03497">
    <property type="entry name" value="SQR_TypeB_1_TM"/>
    <property type="match status" value="1"/>
</dbReference>
<evidence type="ECO:0000256" key="5">
    <source>
        <dbReference type="ARBA" id="ARBA00022989"/>
    </source>
</evidence>
<feature type="binding site" description="axial binding residue" evidence="8">
    <location>
        <position position="70"/>
    </location>
    <ligand>
        <name>heme</name>
        <dbReference type="ChEBI" id="CHEBI:30413"/>
    </ligand>
    <ligandPart>
        <name>Fe</name>
        <dbReference type="ChEBI" id="CHEBI:18248"/>
    </ligandPart>
</feature>
<dbReference type="InterPro" id="IPR011138">
    <property type="entry name" value="Cytochrome_b-558"/>
</dbReference>
<name>A0A942U8G4_9BACI</name>
<dbReference type="AlphaFoldDB" id="A0A942U8G4"/>
<feature type="binding site" description="axial binding residue" evidence="8">
    <location>
        <position position="28"/>
    </location>
    <ligand>
        <name>heme</name>
        <dbReference type="ChEBI" id="CHEBI:30413"/>
    </ligand>
    <ligandPart>
        <name>Fe</name>
        <dbReference type="ChEBI" id="CHEBI:18248"/>
    </ligandPart>
</feature>
<keyword evidence="5 9" id="KW-1133">Transmembrane helix</keyword>
<dbReference type="Pfam" id="PF01127">
    <property type="entry name" value="Sdh_cyt"/>
    <property type="match status" value="1"/>
</dbReference>
<accession>A0A942U8G4</accession>
<feature type="transmembrane region" description="Helical" evidence="9">
    <location>
        <begin position="97"/>
        <end position="115"/>
    </location>
</feature>
<dbReference type="Proteomes" id="UP000679749">
    <property type="component" value="Unassembled WGS sequence"/>
</dbReference>
<feature type="binding site" description="axial binding residue" evidence="8">
    <location>
        <position position="155"/>
    </location>
    <ligand>
        <name>heme</name>
        <dbReference type="ChEBI" id="CHEBI:30413"/>
    </ligand>
    <ligandPart>
        <name>Fe</name>
        <dbReference type="ChEBI" id="CHEBI:18248"/>
    </ligandPart>
</feature>
<evidence type="ECO:0000256" key="7">
    <source>
        <dbReference type="ARBA" id="ARBA00023136"/>
    </source>
</evidence>
<sequence length="202" mass="23001">MAGNREFFNRRLHSLLGVIPIGVFIVQHLIVNHFATEGVESFNKAANFMGTLPFRIVLETVVIYLPLLFHAIYGLYIAFTAKNNVSRFGFFRNWMFMLQRVSGVITLIFIAWHVWETRIAAAFGAEVNFQMMHDILSSPIMFAFYVIGIISAIFHFANGLWSFMVSWGITQSPRSQTIATYFTMVVFVLLSIVAVQTLLAFV</sequence>
<evidence type="ECO:0000313" key="10">
    <source>
        <dbReference type="EMBL" id="MBS4215435.1"/>
    </source>
</evidence>
<gene>
    <name evidence="10" type="ORF">KHA99_23735</name>
</gene>
<organism evidence="10 11">
    <name type="scientific">Neobacillus rhizophilus</name>
    <dbReference type="NCBI Taxonomy" id="2833579"/>
    <lineage>
        <taxon>Bacteria</taxon>
        <taxon>Bacillati</taxon>
        <taxon>Bacillota</taxon>
        <taxon>Bacilli</taxon>
        <taxon>Bacillales</taxon>
        <taxon>Bacillaceae</taxon>
        <taxon>Neobacillus</taxon>
    </lineage>
</organism>
<feature type="binding site" description="axial binding residue" evidence="8">
    <location>
        <position position="113"/>
    </location>
    <ligand>
        <name>heme</name>
        <dbReference type="ChEBI" id="CHEBI:30413"/>
    </ligand>
    <ligandPart>
        <name>Fe</name>
        <dbReference type="ChEBI" id="CHEBI:18248"/>
    </ligandPart>
</feature>
<dbReference type="InterPro" id="IPR016002">
    <property type="entry name" value="Succ_DH_cyt_b558_Firmicute"/>
</dbReference>
<reference evidence="10" key="1">
    <citation type="submission" date="2021-05" db="EMBL/GenBank/DDBJ databases">
        <title>Novel Bacillus species.</title>
        <authorList>
            <person name="Liu G."/>
        </authorList>
    </citation>
    <scope>NUCLEOTIDE SEQUENCE</scope>
    <source>
        <strain evidence="10">FJAT-49825</strain>
    </source>
</reference>
<keyword evidence="2 8" id="KW-0349">Heme</keyword>
<dbReference type="InterPro" id="IPR034804">
    <property type="entry name" value="SQR/QFR_C/D"/>
</dbReference>
<evidence type="ECO:0000313" key="11">
    <source>
        <dbReference type="Proteomes" id="UP000679749"/>
    </source>
</evidence>
<dbReference type="EMBL" id="JAGYPF010000005">
    <property type="protein sequence ID" value="MBS4215435.1"/>
    <property type="molecule type" value="Genomic_DNA"/>
</dbReference>
<dbReference type="RefSeq" id="WP_213119969.1">
    <property type="nucleotide sequence ID" value="NZ_JAGYPF010000005.1"/>
</dbReference>
<proteinExistence type="predicted"/>
<dbReference type="GO" id="GO:0046872">
    <property type="term" value="F:metal ion binding"/>
    <property type="evidence" value="ECO:0007669"/>
    <property type="project" value="UniProtKB-KW"/>
</dbReference>
<keyword evidence="3 9" id="KW-0812">Transmembrane</keyword>
<comment type="caution">
    <text evidence="10">The sequence shown here is derived from an EMBL/GenBank/DDBJ whole genome shotgun (WGS) entry which is preliminary data.</text>
</comment>
<feature type="transmembrane region" description="Helical" evidence="9">
    <location>
        <begin position="178"/>
        <end position="201"/>
    </location>
</feature>
<keyword evidence="7 9" id="KW-0472">Membrane</keyword>
<feature type="transmembrane region" description="Helical" evidence="9">
    <location>
        <begin position="12"/>
        <end position="34"/>
    </location>
</feature>
<dbReference type="InterPro" id="IPR000701">
    <property type="entry name" value="SuccDH_FuR_B_TM-su"/>
</dbReference>
<dbReference type="NCBIfam" id="TIGR02046">
    <property type="entry name" value="sdhC_b558_fam"/>
    <property type="match status" value="1"/>
</dbReference>
<dbReference type="Gene3D" id="1.20.1300.10">
    <property type="entry name" value="Fumarate reductase/succinate dehydrogenase, transmembrane subunit"/>
    <property type="match status" value="1"/>
</dbReference>